<evidence type="ECO:0000313" key="2">
    <source>
        <dbReference type="EMBL" id="MTH51870.1"/>
    </source>
</evidence>
<dbReference type="Pfam" id="PF14528">
    <property type="entry name" value="LAGLIDADG_3"/>
    <property type="match status" value="2"/>
</dbReference>
<reference evidence="2 3" key="1">
    <citation type="journal article" date="2017" name="Int. J. Syst. Evol. Microbiol.">
        <title>Bacillus mangrovi sp. nov., isolated from a sediment sample from a mangrove forest.</title>
        <authorList>
            <person name="Gupta V."/>
            <person name="Singh P.K."/>
            <person name="Korpole S."/>
            <person name="Tanuku N.R.S."/>
            <person name="Pinnaka A.K."/>
        </authorList>
    </citation>
    <scope>NUCLEOTIDE SEQUENCE [LARGE SCALE GENOMIC DNA]</scope>
    <source>
        <strain evidence="2 3">KCTC 33872</strain>
    </source>
</reference>
<dbReference type="SUPFAM" id="SSF55608">
    <property type="entry name" value="Homing endonucleases"/>
    <property type="match status" value="2"/>
</dbReference>
<dbReference type="OrthoDB" id="961985at2"/>
<evidence type="ECO:0000259" key="1">
    <source>
        <dbReference type="PROSITE" id="PS50819"/>
    </source>
</evidence>
<dbReference type="Proteomes" id="UP000434639">
    <property type="component" value="Unassembled WGS sequence"/>
</dbReference>
<sequence length="281" mass="33225">MDMESGKKKGKLRKRTMEIEEMIRLYREGTGTREIAEAENVSPNYVRLVFKDHNVQLRPFGHSHRKYRLNEHYFKTWSNNMAYILGFFYADGFVASKQQTVSFAQKDPMILEQIREEMQSEAILCQNKKTGVYILNLNSKIMREDLINLFGVSSKKSVDAVFPTIPEEYLHHFIRGYFDGDGNINYRGYFINFVGGSFDFMSMLKITLEKQGFEPVFKTYNNHYRVYVSGRKTIKQFADWIYSDKGIYLERKFETFQQEKLPIEQLQNKRKNSKINEGHDL</sequence>
<keyword evidence="2" id="KW-0378">Hydrolase</keyword>
<comment type="caution">
    <text evidence="2">The sequence shown here is derived from an EMBL/GenBank/DDBJ whole genome shotgun (WGS) entry which is preliminary data.</text>
</comment>
<keyword evidence="2" id="KW-0540">Nuclease</keyword>
<evidence type="ECO:0000313" key="3">
    <source>
        <dbReference type="Proteomes" id="UP000434639"/>
    </source>
</evidence>
<accession>A0A7X2V2S8</accession>
<proteinExistence type="predicted"/>
<keyword evidence="2" id="KW-0255">Endonuclease</keyword>
<dbReference type="InterPro" id="IPR004860">
    <property type="entry name" value="LAGLIDADG_dom"/>
</dbReference>
<dbReference type="Gene3D" id="3.10.28.10">
    <property type="entry name" value="Homing endonucleases"/>
    <property type="match status" value="1"/>
</dbReference>
<protein>
    <submittedName>
        <fullName evidence="2">Endonuclease</fullName>
    </submittedName>
</protein>
<dbReference type="GO" id="GO:0004519">
    <property type="term" value="F:endonuclease activity"/>
    <property type="evidence" value="ECO:0007669"/>
    <property type="project" value="UniProtKB-KW"/>
</dbReference>
<dbReference type="PROSITE" id="PS50819">
    <property type="entry name" value="INTEIN_ENDONUCLEASE"/>
    <property type="match status" value="1"/>
</dbReference>
<gene>
    <name evidence="2" type="ORF">GKZ89_00515</name>
</gene>
<name>A0A7X2V2S8_9BACI</name>
<feature type="domain" description="DOD-type homing endonuclease" evidence="1">
    <location>
        <begin position="84"/>
        <end position="213"/>
    </location>
</feature>
<dbReference type="EMBL" id="WMIB01000001">
    <property type="protein sequence ID" value="MTH51870.1"/>
    <property type="molecule type" value="Genomic_DNA"/>
</dbReference>
<dbReference type="InterPro" id="IPR027434">
    <property type="entry name" value="Homing_endonucl"/>
</dbReference>
<keyword evidence="3" id="KW-1185">Reference proteome</keyword>
<dbReference type="InterPro" id="IPR004042">
    <property type="entry name" value="Intein_endonuc_central"/>
</dbReference>
<dbReference type="AlphaFoldDB" id="A0A7X2V2S8"/>
<organism evidence="2 3">
    <name type="scientific">Metabacillus mangrovi</name>
    <dbReference type="NCBI Taxonomy" id="1491830"/>
    <lineage>
        <taxon>Bacteria</taxon>
        <taxon>Bacillati</taxon>
        <taxon>Bacillota</taxon>
        <taxon>Bacilli</taxon>
        <taxon>Bacillales</taxon>
        <taxon>Bacillaceae</taxon>
        <taxon>Metabacillus</taxon>
    </lineage>
</organism>
<dbReference type="Gene3D" id="1.10.10.60">
    <property type="entry name" value="Homeodomain-like"/>
    <property type="match status" value="1"/>
</dbReference>